<dbReference type="EMBL" id="JAAXPN010000006">
    <property type="protein sequence ID" value="NKZ24433.1"/>
    <property type="molecule type" value="Genomic_DNA"/>
</dbReference>
<accession>A0A7X6N2D1</accession>
<dbReference type="Proteomes" id="UP000549765">
    <property type="component" value="Unassembled WGS sequence"/>
</dbReference>
<gene>
    <name evidence="1" type="ORF">HF964_06425</name>
</gene>
<dbReference type="RefSeq" id="WP_168722230.1">
    <property type="nucleotide sequence ID" value="NZ_JAAXPN010000006.1"/>
</dbReference>
<organism evidence="1 2">
    <name type="scientific">Periweissella fabalis</name>
    <dbReference type="NCBI Taxonomy" id="1070421"/>
    <lineage>
        <taxon>Bacteria</taxon>
        <taxon>Bacillati</taxon>
        <taxon>Bacillota</taxon>
        <taxon>Bacilli</taxon>
        <taxon>Lactobacillales</taxon>
        <taxon>Lactobacillaceae</taxon>
        <taxon>Periweissella</taxon>
    </lineage>
</organism>
<sequence>MDAVTIESLEERLDKLEQKIELQDQVTADLVTQSEAMRSLMIKLIEEYSGAGDLLFDINFSILKQDLGAEDKINIGLFLMKVTKDCAAGLPKPSLNEFHYRLLQTMNVSDEDKGDFSLEISKRLLANCVKDSQGDQRDVASEVFSN</sequence>
<reference evidence="1 2" key="1">
    <citation type="submission" date="2020-04" db="EMBL/GenBank/DDBJ databases">
        <title>MicrobeNet Type strains.</title>
        <authorList>
            <person name="Nicholson A.C."/>
        </authorList>
    </citation>
    <scope>NUCLEOTIDE SEQUENCE [LARGE SCALE GENOMIC DNA]</scope>
    <source>
        <strain evidence="1 2">CCUG 61472</strain>
    </source>
</reference>
<evidence type="ECO:0000313" key="1">
    <source>
        <dbReference type="EMBL" id="NKZ24433.1"/>
    </source>
</evidence>
<evidence type="ECO:0000313" key="2">
    <source>
        <dbReference type="Proteomes" id="UP000549765"/>
    </source>
</evidence>
<keyword evidence="2" id="KW-1185">Reference proteome</keyword>
<dbReference type="AlphaFoldDB" id="A0A7X6N2D1"/>
<comment type="caution">
    <text evidence="1">The sequence shown here is derived from an EMBL/GenBank/DDBJ whole genome shotgun (WGS) entry which is preliminary data.</text>
</comment>
<protein>
    <submittedName>
        <fullName evidence="1">Uncharacterized protein</fullName>
    </submittedName>
</protein>
<name>A0A7X6N2D1_9LACO</name>
<proteinExistence type="predicted"/>